<organismHost>
    <name type="scientific">Lepidoptera</name>
    <name type="common">moths &amp; butterflies</name>
    <dbReference type="NCBI Taxonomy" id="7088"/>
</organismHost>
<organism evidence="1">
    <name type="scientific">Buzura suppressaria nuclear polyhedrosis virus</name>
    <name type="common">BsNPV</name>
    <dbReference type="NCBI Taxonomy" id="74320"/>
    <lineage>
        <taxon>Viruses</taxon>
        <taxon>Viruses incertae sedis</taxon>
        <taxon>Naldaviricetes</taxon>
        <taxon>Lefavirales</taxon>
        <taxon>Baculoviridae</taxon>
        <taxon>Alphabaculovirus</taxon>
        <taxon>Alphabaculovirus busuppressariae</taxon>
    </lineage>
</organism>
<sequence length="150" mass="17619">MHTHTHINRSMTRSIAYIKRSDVRFSPQSLNCLLALTYYNMNNEINFNQLYVCEIVRCVRIINFSSDTQYKCVECAQSEPVMIDIIFKHKLRPIQTIQMTDMESYTCCRCNKPTRTISNVSDCKDCFEFCNDVYKRKIDTGCVMLYTDST</sequence>
<dbReference type="EMBL" id="KM986882">
    <property type="protein sequence ID" value="AKN91064.1"/>
    <property type="molecule type" value="Genomic_DNA"/>
</dbReference>
<reference evidence="1" key="1">
    <citation type="submission" date="2014-10" db="EMBL/GenBank/DDBJ databases">
        <authorList>
            <person name="Seo M.-J."/>
            <person name="Seok Y.J."/>
            <person name="Cha I.-T."/>
        </authorList>
    </citation>
    <scope>NUCLEOTIDE SEQUENCE</scope>
    <source>
        <strain evidence="1">Guangxi</strain>
    </source>
</reference>
<protein>
    <submittedName>
        <fullName evidence="1">ORF-94</fullName>
    </submittedName>
</protein>
<accession>A0A0N7CRW3</accession>
<evidence type="ECO:0000313" key="1">
    <source>
        <dbReference type="EMBL" id="AKN91064.1"/>
    </source>
</evidence>
<proteinExistence type="predicted"/>
<name>A0A0N7CRW3_NPVBS</name>